<protein>
    <recommendedName>
        <fullName evidence="7">Halogenase</fullName>
    </recommendedName>
</protein>
<dbReference type="Pfam" id="PF04820">
    <property type="entry name" value="Trp_halogenase"/>
    <property type="match status" value="1"/>
</dbReference>
<keyword evidence="6" id="KW-1185">Reference proteome</keyword>
<dbReference type="EMBL" id="JARIHO010000011">
    <property type="protein sequence ID" value="KAJ7353678.1"/>
    <property type="molecule type" value="Genomic_DNA"/>
</dbReference>
<dbReference type="InterPro" id="IPR036188">
    <property type="entry name" value="FAD/NAD-bd_sf"/>
</dbReference>
<dbReference type="Gene3D" id="3.50.50.60">
    <property type="entry name" value="FAD/NAD(P)-binding domain"/>
    <property type="match status" value="1"/>
</dbReference>
<comment type="similarity">
    <text evidence="1">Belongs to the flavin-dependent halogenase family.</text>
</comment>
<proteinExistence type="inferred from homology"/>
<name>A0AAD7ABT5_9AGAR</name>
<evidence type="ECO:0000313" key="5">
    <source>
        <dbReference type="EMBL" id="KAJ7353678.1"/>
    </source>
</evidence>
<dbReference type="InterPro" id="IPR050816">
    <property type="entry name" value="Flavin-dep_Halogenase_NPB"/>
</dbReference>
<dbReference type="PRINTS" id="PR00420">
    <property type="entry name" value="RNGMNOXGNASE"/>
</dbReference>
<dbReference type="GO" id="GO:0044550">
    <property type="term" value="P:secondary metabolite biosynthetic process"/>
    <property type="evidence" value="ECO:0007669"/>
    <property type="project" value="UniProtKB-ARBA"/>
</dbReference>
<comment type="catalytic activity">
    <reaction evidence="4">
        <text>melleolide F + FADH2 + chloride + O2 = 6'-chloromelleolide F + FAD + 2 H2O + H(+)</text>
        <dbReference type="Rhea" id="RHEA:67160"/>
        <dbReference type="ChEBI" id="CHEBI:15377"/>
        <dbReference type="ChEBI" id="CHEBI:15378"/>
        <dbReference type="ChEBI" id="CHEBI:15379"/>
        <dbReference type="ChEBI" id="CHEBI:17996"/>
        <dbReference type="ChEBI" id="CHEBI:57692"/>
        <dbReference type="ChEBI" id="CHEBI:58307"/>
        <dbReference type="ChEBI" id="CHEBI:167712"/>
        <dbReference type="ChEBI" id="CHEBI:167713"/>
    </reaction>
    <physiologicalReaction direction="left-to-right" evidence="4">
        <dbReference type="Rhea" id="RHEA:67161"/>
    </physiologicalReaction>
</comment>
<dbReference type="PANTHER" id="PTHR43747:SF5">
    <property type="entry name" value="FAD-BINDING DOMAIN-CONTAINING PROTEIN"/>
    <property type="match status" value="1"/>
</dbReference>
<dbReference type="Proteomes" id="UP001218218">
    <property type="component" value="Unassembled WGS sequence"/>
</dbReference>
<dbReference type="InterPro" id="IPR006905">
    <property type="entry name" value="Flavin_halogenase"/>
</dbReference>
<evidence type="ECO:0000256" key="1">
    <source>
        <dbReference type="ARBA" id="ARBA00005706"/>
    </source>
</evidence>
<keyword evidence="2" id="KW-0560">Oxidoreductase</keyword>
<evidence type="ECO:0000313" key="6">
    <source>
        <dbReference type="Proteomes" id="UP001218218"/>
    </source>
</evidence>
<evidence type="ECO:0000256" key="4">
    <source>
        <dbReference type="ARBA" id="ARBA00049364"/>
    </source>
</evidence>
<dbReference type="GO" id="GO:0004497">
    <property type="term" value="F:monooxygenase activity"/>
    <property type="evidence" value="ECO:0007669"/>
    <property type="project" value="UniProtKB-KW"/>
</dbReference>
<evidence type="ECO:0000256" key="2">
    <source>
        <dbReference type="ARBA" id="ARBA00023002"/>
    </source>
</evidence>
<gene>
    <name evidence="5" type="ORF">DFH08DRAFT_857474</name>
</gene>
<sequence length="541" mass="59067">MIATHIVPSYSKVLVVGGGPGGSYTAAALAREGIDVVLLEASKFPRYHIGESMLPSLRHFLRFIDAERKVEEHGFQKKPGAAILFNQWKQEGYTKFGENNHSWNVVRSELDEILLRHAEECGAKVYEEHKVTELVFAEGSNHRPISARFTTGSGEVRSITFDYLVDASGRAGIMSTKYLKNRHLNETLKNIACWAYFRGADMYAPGTDRENAPWFEALTDESGWAWFIPLRDSSRGNVVSVGFVMDSKVSVAKKAAGSAAAGDGSSYTLQDHYLAQFAFVPRLKKLLGDAELCVDATGETTTVKSASDFSYTAASYAGDHFRLVGDASAFIDPFFSSGVHLAVSGGLTAAVTIAASIRQHCSEEEAGKFHDHKVAVSYTRFLLTVLGAYKQIRNQQVAVLSDIDEGNFDRAFDLIRPVIQGTADAGQIITEDELQKAMDFVTHIFVPTDPEMQERVGTRIGMDVLAPGAPILTKDQIAGLSAGDEDTEWVLNQANATKSISDFYTGPERLLGEVVNGLVGCTKVGCLGLVRVSEKSEVRRK</sequence>
<dbReference type="SUPFAM" id="SSF51905">
    <property type="entry name" value="FAD/NAD(P)-binding domain"/>
    <property type="match status" value="1"/>
</dbReference>
<dbReference type="PANTHER" id="PTHR43747">
    <property type="entry name" value="FAD-BINDING PROTEIN"/>
    <property type="match status" value="1"/>
</dbReference>
<reference evidence="5" key="1">
    <citation type="submission" date="2023-03" db="EMBL/GenBank/DDBJ databases">
        <title>Massive genome expansion in bonnet fungi (Mycena s.s.) driven by repeated elements and novel gene families across ecological guilds.</title>
        <authorList>
            <consortium name="Lawrence Berkeley National Laboratory"/>
            <person name="Harder C.B."/>
            <person name="Miyauchi S."/>
            <person name="Viragh M."/>
            <person name="Kuo A."/>
            <person name="Thoen E."/>
            <person name="Andreopoulos B."/>
            <person name="Lu D."/>
            <person name="Skrede I."/>
            <person name="Drula E."/>
            <person name="Henrissat B."/>
            <person name="Morin E."/>
            <person name="Kohler A."/>
            <person name="Barry K."/>
            <person name="LaButti K."/>
            <person name="Morin E."/>
            <person name="Salamov A."/>
            <person name="Lipzen A."/>
            <person name="Mereny Z."/>
            <person name="Hegedus B."/>
            <person name="Baldrian P."/>
            <person name="Stursova M."/>
            <person name="Weitz H."/>
            <person name="Taylor A."/>
            <person name="Grigoriev I.V."/>
            <person name="Nagy L.G."/>
            <person name="Martin F."/>
            <person name="Kauserud H."/>
        </authorList>
    </citation>
    <scope>NUCLEOTIDE SEQUENCE</scope>
    <source>
        <strain evidence="5">CBHHK002</strain>
    </source>
</reference>
<organism evidence="5 6">
    <name type="scientific">Mycena albidolilacea</name>
    <dbReference type="NCBI Taxonomy" id="1033008"/>
    <lineage>
        <taxon>Eukaryota</taxon>
        <taxon>Fungi</taxon>
        <taxon>Dikarya</taxon>
        <taxon>Basidiomycota</taxon>
        <taxon>Agaricomycotina</taxon>
        <taxon>Agaricomycetes</taxon>
        <taxon>Agaricomycetidae</taxon>
        <taxon>Agaricales</taxon>
        <taxon>Marasmiineae</taxon>
        <taxon>Mycenaceae</taxon>
        <taxon>Mycena</taxon>
    </lineage>
</organism>
<evidence type="ECO:0008006" key="7">
    <source>
        <dbReference type="Google" id="ProtNLM"/>
    </source>
</evidence>
<dbReference type="AlphaFoldDB" id="A0AAD7ABT5"/>
<accession>A0AAD7ABT5</accession>
<evidence type="ECO:0000256" key="3">
    <source>
        <dbReference type="ARBA" id="ARBA00023033"/>
    </source>
</evidence>
<dbReference type="GO" id="GO:0140907">
    <property type="term" value="F:flavin-dependent halogenase activity"/>
    <property type="evidence" value="ECO:0007669"/>
    <property type="project" value="UniProtKB-ARBA"/>
</dbReference>
<comment type="caution">
    <text evidence="5">The sequence shown here is derived from an EMBL/GenBank/DDBJ whole genome shotgun (WGS) entry which is preliminary data.</text>
</comment>
<keyword evidence="3" id="KW-0503">Monooxygenase</keyword>